<evidence type="ECO:0000256" key="2">
    <source>
        <dbReference type="ARBA" id="ARBA00022723"/>
    </source>
</evidence>
<dbReference type="NCBIfam" id="NF002203">
    <property type="entry name" value="PRK01076.1"/>
    <property type="match status" value="1"/>
</dbReference>
<feature type="binding site" evidence="6">
    <location>
        <position position="298"/>
    </location>
    <ligand>
        <name>Mn(2+)</name>
        <dbReference type="ChEBI" id="CHEBI:29035"/>
    </ligand>
</feature>
<dbReference type="GO" id="GO:0008740">
    <property type="term" value="F:L-rhamnose isomerase activity"/>
    <property type="evidence" value="ECO:0007669"/>
    <property type="project" value="UniProtKB-UniRule"/>
</dbReference>
<dbReference type="GO" id="GO:0019324">
    <property type="term" value="P:L-lyxose metabolic process"/>
    <property type="evidence" value="ECO:0007669"/>
    <property type="project" value="TreeGrafter"/>
</dbReference>
<dbReference type="Pfam" id="PF06134">
    <property type="entry name" value="RhaA"/>
    <property type="match status" value="1"/>
</dbReference>
<dbReference type="Gene3D" id="3.20.20.150">
    <property type="entry name" value="Divalent-metal-dependent TIM barrel enzymes"/>
    <property type="match status" value="1"/>
</dbReference>
<comment type="pathway">
    <text evidence="6">Carbohydrate degradation; L-rhamnose degradation; glycerone phosphate from L-rhamnose: step 1/3.</text>
</comment>
<keyword evidence="1 6" id="KW-0963">Cytoplasm</keyword>
<dbReference type="GO" id="GO:0019301">
    <property type="term" value="P:rhamnose catabolic process"/>
    <property type="evidence" value="ECO:0007669"/>
    <property type="project" value="UniProtKB-UniRule"/>
</dbReference>
<keyword evidence="4 6" id="KW-0413">Isomerase</keyword>
<evidence type="ECO:0000313" key="8">
    <source>
        <dbReference type="EMBL" id="VBB47991.1"/>
    </source>
</evidence>
<dbReference type="NCBIfam" id="TIGR01748">
    <property type="entry name" value="rhaA"/>
    <property type="match status" value="1"/>
</dbReference>
<name>A0A653AJB6_9BACT</name>
<evidence type="ECO:0000256" key="6">
    <source>
        <dbReference type="HAMAP-Rule" id="MF_00541"/>
    </source>
</evidence>
<dbReference type="AlphaFoldDB" id="A0A653AJB6"/>
<comment type="cofactor">
    <cofactor evidence="6">
        <name>Mn(2+)</name>
        <dbReference type="ChEBI" id="CHEBI:29035"/>
    </cofactor>
    <text evidence="6">Binds 1 Mn(2+) ion per subunit.</text>
</comment>
<accession>A0A653AJB6</accession>
<comment type="subcellular location">
    <subcellularLocation>
        <location evidence="6">Cytoplasm</location>
    </subcellularLocation>
</comment>
<dbReference type="SUPFAM" id="SSF51658">
    <property type="entry name" value="Xylose isomerase-like"/>
    <property type="match status" value="1"/>
</dbReference>
<keyword evidence="2 6" id="KW-0479">Metal-binding</keyword>
<evidence type="ECO:0000256" key="1">
    <source>
        <dbReference type="ARBA" id="ARBA00022490"/>
    </source>
</evidence>
<protein>
    <recommendedName>
        <fullName evidence="6 7">L-rhamnose isomerase</fullName>
        <ecNumber evidence="6 7">5.3.1.14</ecNumber>
    </recommendedName>
</protein>
<dbReference type="PANTHER" id="PTHR30268:SF0">
    <property type="entry name" value="L-RHAMNOSE ISOMERASE"/>
    <property type="match status" value="1"/>
</dbReference>
<keyword evidence="5 6" id="KW-0684">Rhamnose metabolism</keyword>
<organism evidence="8">
    <name type="scientific">uncultured Paludibacter sp</name>
    <dbReference type="NCBI Taxonomy" id="497635"/>
    <lineage>
        <taxon>Bacteria</taxon>
        <taxon>Pseudomonadati</taxon>
        <taxon>Bacteroidota</taxon>
        <taxon>Bacteroidia</taxon>
        <taxon>Bacteroidales</taxon>
        <taxon>Paludibacteraceae</taxon>
        <taxon>Paludibacter</taxon>
        <taxon>environmental samples</taxon>
    </lineage>
</organism>
<feature type="binding site" evidence="6">
    <location>
        <position position="264"/>
    </location>
    <ligand>
        <name>Mn(2+)</name>
        <dbReference type="ChEBI" id="CHEBI:29035"/>
    </ligand>
</feature>
<evidence type="ECO:0000256" key="3">
    <source>
        <dbReference type="ARBA" id="ARBA00023211"/>
    </source>
</evidence>
<dbReference type="UniPathway" id="UPA00541">
    <property type="reaction ID" value="UER00601"/>
</dbReference>
<dbReference type="GO" id="GO:0005737">
    <property type="term" value="C:cytoplasm"/>
    <property type="evidence" value="ECO:0007669"/>
    <property type="project" value="UniProtKB-SubCell"/>
</dbReference>
<proteinExistence type="inferred from homology"/>
<dbReference type="InterPro" id="IPR009308">
    <property type="entry name" value="Rhamnose_isomerase"/>
</dbReference>
<comment type="catalytic activity">
    <reaction evidence="6">
        <text>L-rhamnopyranose = L-rhamnulose</text>
        <dbReference type="Rhea" id="RHEA:23160"/>
        <dbReference type="ChEBI" id="CHEBI:17897"/>
        <dbReference type="ChEBI" id="CHEBI:62346"/>
        <dbReference type="EC" id="5.3.1.14"/>
    </reaction>
</comment>
<dbReference type="InterPro" id="IPR050337">
    <property type="entry name" value="L-rhamnose_isomerase"/>
</dbReference>
<dbReference type="GO" id="GO:0030145">
    <property type="term" value="F:manganese ion binding"/>
    <property type="evidence" value="ECO:0007669"/>
    <property type="project" value="UniProtKB-UniRule"/>
</dbReference>
<gene>
    <name evidence="6 8" type="primary">rhaA</name>
    <name evidence="8" type="ORF">TRIP_D440009</name>
</gene>
<dbReference type="EC" id="5.3.1.14" evidence="6 7"/>
<comment type="function">
    <text evidence="6">Catalyzes the interconversion of L-rhamnose and L-rhamnulose.</text>
</comment>
<dbReference type="InterPro" id="IPR036237">
    <property type="entry name" value="Xyl_isomerase-like_sf"/>
</dbReference>
<evidence type="ECO:0000256" key="4">
    <source>
        <dbReference type="ARBA" id="ARBA00023235"/>
    </source>
</evidence>
<evidence type="ECO:0000256" key="5">
    <source>
        <dbReference type="ARBA" id="ARBA00023308"/>
    </source>
</evidence>
<dbReference type="PANTHER" id="PTHR30268">
    <property type="entry name" value="L-RHAMNOSE ISOMERASE"/>
    <property type="match status" value="1"/>
</dbReference>
<reference evidence="8" key="1">
    <citation type="submission" date="2018-07" db="EMBL/GenBank/DDBJ databases">
        <authorList>
            <consortium name="Genoscope - CEA"/>
            <person name="William W."/>
        </authorList>
    </citation>
    <scope>NUCLEOTIDE SEQUENCE</scope>
    <source>
        <strain evidence="8">IK1</strain>
    </source>
</reference>
<dbReference type="EMBL" id="UPXZ01000039">
    <property type="protein sequence ID" value="VBB47991.1"/>
    <property type="molecule type" value="Genomic_DNA"/>
</dbReference>
<keyword evidence="3 6" id="KW-0464">Manganese</keyword>
<sequence length="420" mass="48392">MKEDLIEKAYQQAKEQYALLGVDVEKALEKLDKLSISIHCWQADDVSGFENPDGELTGGIQTTGNYHGKARTIEELKKDIEKVLTLIPGKHRLSLHAIYGDFAGEFVDRDKIEPKHFQSWIDWAKKVGIKLDFNSTFFSHPKADSGYTLSDFDPEIRRFWKEHLKRCREIAAEMGRQQDNACIHNIWIPDGEKDRPVSRYEHRKLLQESLDEVLAVKISDNYLKDSIESKLFGIGSECYVVGSHEFYTGYAVKNNMLLTLDAGHFHPTEVISDKISSILLFVPEINLHVSRPERWDSDHVVVLNDELIALSQEIVRSKCTDRVHMGLDYFDASINRLGAYVVGIRSAQKAMLLALLEPTDKLKEFEKADKRFQRMAYLEELKAMPWNAIYNYYCLKYGAPIGEEYIKEIEEYESKVTSKR</sequence>
<evidence type="ECO:0000256" key="7">
    <source>
        <dbReference type="NCBIfam" id="TIGR01748"/>
    </source>
</evidence>
<feature type="binding site" evidence="6">
    <location>
        <position position="296"/>
    </location>
    <ligand>
        <name>Mn(2+)</name>
        <dbReference type="ChEBI" id="CHEBI:29035"/>
    </ligand>
</feature>
<comment type="similarity">
    <text evidence="6">Belongs to the rhamnose isomerase family.</text>
</comment>
<dbReference type="HAMAP" id="MF_00541">
    <property type="entry name" value="RhaA"/>
    <property type="match status" value="1"/>
</dbReference>